<reference evidence="1 2" key="1">
    <citation type="submission" date="2019-01" db="EMBL/GenBank/DDBJ databases">
        <title>Draft genome sequence of Psathyrella aberdarensis IHI B618.</title>
        <authorList>
            <person name="Buettner E."/>
            <person name="Kellner H."/>
        </authorList>
    </citation>
    <scope>NUCLEOTIDE SEQUENCE [LARGE SCALE GENOMIC DNA]</scope>
    <source>
        <strain evidence="1 2">IHI B618</strain>
    </source>
</reference>
<proteinExistence type="predicted"/>
<dbReference type="EMBL" id="SDEE01000361">
    <property type="protein sequence ID" value="RXW17195.1"/>
    <property type="molecule type" value="Genomic_DNA"/>
</dbReference>
<protein>
    <submittedName>
        <fullName evidence="1">Uncharacterized protein</fullName>
    </submittedName>
</protein>
<evidence type="ECO:0000313" key="1">
    <source>
        <dbReference type="EMBL" id="RXW17195.1"/>
    </source>
</evidence>
<dbReference type="AlphaFoldDB" id="A0A4Q2DFD0"/>
<gene>
    <name evidence="1" type="ORF">EST38_g8657</name>
</gene>
<comment type="caution">
    <text evidence="1">The sequence shown here is derived from an EMBL/GenBank/DDBJ whole genome shotgun (WGS) entry which is preliminary data.</text>
</comment>
<accession>A0A4Q2DFD0</accession>
<keyword evidence="2" id="KW-1185">Reference proteome</keyword>
<sequence>MARSGTYREGKFVDVGAGFLQQAKEEGRQNEFKLKWIKLFLRKFPHRAPCLTKAQRQDWRRYKAAGLEYRRIKPIREYLDTLLRDMDWQTYAWRKYTPKIHWTEWVSLAADERDQLNEVIHDDFCNTQYDCHLKSLDVLFGVPGSCKELAIEITDD</sequence>
<organism evidence="1 2">
    <name type="scientific">Candolleomyces aberdarensis</name>
    <dbReference type="NCBI Taxonomy" id="2316362"/>
    <lineage>
        <taxon>Eukaryota</taxon>
        <taxon>Fungi</taxon>
        <taxon>Dikarya</taxon>
        <taxon>Basidiomycota</taxon>
        <taxon>Agaricomycotina</taxon>
        <taxon>Agaricomycetes</taxon>
        <taxon>Agaricomycetidae</taxon>
        <taxon>Agaricales</taxon>
        <taxon>Agaricineae</taxon>
        <taxon>Psathyrellaceae</taxon>
        <taxon>Candolleomyces</taxon>
    </lineage>
</organism>
<name>A0A4Q2DFD0_9AGAR</name>
<dbReference type="Proteomes" id="UP000290288">
    <property type="component" value="Unassembled WGS sequence"/>
</dbReference>
<evidence type="ECO:0000313" key="2">
    <source>
        <dbReference type="Proteomes" id="UP000290288"/>
    </source>
</evidence>
<dbReference type="OrthoDB" id="10413397at2759"/>